<dbReference type="PANTHER" id="PTHR30349">
    <property type="entry name" value="PHAGE INTEGRASE-RELATED"/>
    <property type="match status" value="1"/>
</dbReference>
<dbReference type="Gene3D" id="1.10.443.10">
    <property type="entry name" value="Intergrase catalytic core"/>
    <property type="match status" value="1"/>
</dbReference>
<dbReference type="InterPro" id="IPR013762">
    <property type="entry name" value="Integrase-like_cat_sf"/>
</dbReference>
<evidence type="ECO:0000259" key="4">
    <source>
        <dbReference type="PROSITE" id="PS51898"/>
    </source>
</evidence>
<name>A0ABY3PG52_9CYAN</name>
<sequence length="201" mass="22219">MKINRHGQARVLSEKEVQAVLKKGFIDAKYQALFQAMLYTGCRVSEACSLRTADVYELDESGSVRTVGKKSRPRYVVQEVITFRRASTKGGISTRSIPVHPALRACLESFPPGGVYVFESTSPGTAMLRRTVDYAFRAAFKTCRIQGASTHSLRRTAITRLHASGVGLRTIQRISGHRSLAALQRYIEVSDEQVSAAIQLL</sequence>
<evidence type="ECO:0000256" key="2">
    <source>
        <dbReference type="ARBA" id="ARBA00023125"/>
    </source>
</evidence>
<evidence type="ECO:0000313" key="6">
    <source>
        <dbReference type="Proteomes" id="UP001054846"/>
    </source>
</evidence>
<dbReference type="RefSeq" id="WP_230839623.1">
    <property type="nucleotide sequence ID" value="NZ_CP063845.1"/>
</dbReference>
<dbReference type="InterPro" id="IPR002104">
    <property type="entry name" value="Integrase_catalytic"/>
</dbReference>
<gene>
    <name evidence="5" type="ORF">ISF26_12355</name>
</gene>
<dbReference type="PANTHER" id="PTHR30349:SF41">
    <property type="entry name" value="INTEGRASE_RECOMBINASE PROTEIN MJ0367-RELATED"/>
    <property type="match status" value="1"/>
</dbReference>
<dbReference type="InterPro" id="IPR011010">
    <property type="entry name" value="DNA_brk_join_enz"/>
</dbReference>
<dbReference type="InterPro" id="IPR050090">
    <property type="entry name" value="Tyrosine_recombinase_XerCD"/>
</dbReference>
<accession>A0ABY3PG52</accession>
<feature type="domain" description="Tyr recombinase" evidence="4">
    <location>
        <begin position="7"/>
        <end position="199"/>
    </location>
</feature>
<evidence type="ECO:0000256" key="1">
    <source>
        <dbReference type="ARBA" id="ARBA00008857"/>
    </source>
</evidence>
<dbReference type="SUPFAM" id="SSF56349">
    <property type="entry name" value="DNA breaking-rejoining enzymes"/>
    <property type="match status" value="1"/>
</dbReference>
<proteinExistence type="inferred from homology"/>
<reference evidence="5 6" key="1">
    <citation type="journal article" date="2021" name="Genome Biol. Evol.">
        <title>Complete Genome Sequencing of a Novel Gloeobacter Species from a Waterfall Cave in Mexico.</title>
        <authorList>
            <person name="Saw J.H."/>
            <person name="Cardona T."/>
            <person name="Montejano G."/>
        </authorList>
    </citation>
    <scope>NUCLEOTIDE SEQUENCE [LARGE SCALE GENOMIC DNA]</scope>
    <source>
        <strain evidence="5">MG652769</strain>
    </source>
</reference>
<organism evidence="5 6">
    <name type="scientific">Gloeobacter morelensis MG652769</name>
    <dbReference type="NCBI Taxonomy" id="2781736"/>
    <lineage>
        <taxon>Bacteria</taxon>
        <taxon>Bacillati</taxon>
        <taxon>Cyanobacteriota</taxon>
        <taxon>Cyanophyceae</taxon>
        <taxon>Gloeobacterales</taxon>
        <taxon>Gloeobacteraceae</taxon>
        <taxon>Gloeobacter</taxon>
        <taxon>Gloeobacter morelensis</taxon>
    </lineage>
</organism>
<keyword evidence="3" id="KW-0233">DNA recombination</keyword>
<protein>
    <submittedName>
        <fullName evidence="5">Site-specific integrase</fullName>
    </submittedName>
</protein>
<keyword evidence="2" id="KW-0238">DNA-binding</keyword>
<dbReference type="CDD" id="cd00796">
    <property type="entry name" value="INT_Rci_Hp1_C"/>
    <property type="match status" value="1"/>
</dbReference>
<keyword evidence="6" id="KW-1185">Reference proteome</keyword>
<dbReference type="PROSITE" id="PS51898">
    <property type="entry name" value="TYR_RECOMBINASE"/>
    <property type="match status" value="1"/>
</dbReference>
<comment type="similarity">
    <text evidence="1">Belongs to the 'phage' integrase family.</text>
</comment>
<dbReference type="EMBL" id="CP063845">
    <property type="protein sequence ID" value="UFP92635.1"/>
    <property type="molecule type" value="Genomic_DNA"/>
</dbReference>
<evidence type="ECO:0000313" key="5">
    <source>
        <dbReference type="EMBL" id="UFP92635.1"/>
    </source>
</evidence>
<evidence type="ECO:0000256" key="3">
    <source>
        <dbReference type="ARBA" id="ARBA00023172"/>
    </source>
</evidence>
<dbReference type="Proteomes" id="UP001054846">
    <property type="component" value="Chromosome"/>
</dbReference>
<dbReference type="Pfam" id="PF00589">
    <property type="entry name" value="Phage_integrase"/>
    <property type="match status" value="1"/>
</dbReference>